<feature type="transmembrane region" description="Helical" evidence="1">
    <location>
        <begin position="78"/>
        <end position="97"/>
    </location>
</feature>
<feature type="transmembrane region" description="Helical" evidence="1">
    <location>
        <begin position="211"/>
        <end position="229"/>
    </location>
</feature>
<organism evidence="2 3">
    <name type="scientific">Scopulibacillus cellulosilyticus</name>
    <dbReference type="NCBI Taxonomy" id="2665665"/>
    <lineage>
        <taxon>Bacteria</taxon>
        <taxon>Bacillati</taxon>
        <taxon>Bacillota</taxon>
        <taxon>Bacilli</taxon>
        <taxon>Bacillales</taxon>
        <taxon>Sporolactobacillaceae</taxon>
        <taxon>Scopulibacillus</taxon>
    </lineage>
</organism>
<feature type="transmembrane region" description="Helical" evidence="1">
    <location>
        <begin position="6"/>
        <end position="24"/>
    </location>
</feature>
<evidence type="ECO:0000313" key="2">
    <source>
        <dbReference type="EMBL" id="MFC7391811.1"/>
    </source>
</evidence>
<keyword evidence="1" id="KW-0812">Transmembrane</keyword>
<keyword evidence="1" id="KW-0472">Membrane</keyword>
<reference evidence="3" key="1">
    <citation type="journal article" date="2019" name="Int. J. Syst. Evol. Microbiol.">
        <title>The Global Catalogue of Microorganisms (GCM) 10K type strain sequencing project: providing services to taxonomists for standard genome sequencing and annotation.</title>
        <authorList>
            <consortium name="The Broad Institute Genomics Platform"/>
            <consortium name="The Broad Institute Genome Sequencing Center for Infectious Disease"/>
            <person name="Wu L."/>
            <person name="Ma J."/>
        </authorList>
    </citation>
    <scope>NUCLEOTIDE SEQUENCE [LARGE SCALE GENOMIC DNA]</scope>
    <source>
        <strain evidence="3">CGMCC 1.16305</strain>
    </source>
</reference>
<feature type="transmembrane region" description="Helical" evidence="1">
    <location>
        <begin position="322"/>
        <end position="343"/>
    </location>
</feature>
<feature type="transmembrane region" description="Helical" evidence="1">
    <location>
        <begin position="295"/>
        <end position="315"/>
    </location>
</feature>
<protein>
    <recommendedName>
        <fullName evidence="4">Copper resistance protein D</fullName>
    </recommendedName>
</protein>
<feature type="transmembrane region" description="Helical" evidence="1">
    <location>
        <begin position="136"/>
        <end position="154"/>
    </location>
</feature>
<proteinExistence type="predicted"/>
<feature type="transmembrane region" description="Helical" evidence="1">
    <location>
        <begin position="109"/>
        <end position="130"/>
    </location>
</feature>
<dbReference type="Proteomes" id="UP001596505">
    <property type="component" value="Unassembled WGS sequence"/>
</dbReference>
<keyword evidence="3" id="KW-1185">Reference proteome</keyword>
<evidence type="ECO:0000256" key="1">
    <source>
        <dbReference type="SAM" id="Phobius"/>
    </source>
</evidence>
<comment type="caution">
    <text evidence="2">The sequence shown here is derived from an EMBL/GenBank/DDBJ whole genome shotgun (WGS) entry which is preliminary data.</text>
</comment>
<feature type="transmembrane region" description="Helical" evidence="1">
    <location>
        <begin position="166"/>
        <end position="191"/>
    </location>
</feature>
<dbReference type="EMBL" id="JBHTCO010000002">
    <property type="protein sequence ID" value="MFC7391811.1"/>
    <property type="molecule type" value="Genomic_DNA"/>
</dbReference>
<feature type="transmembrane region" description="Helical" evidence="1">
    <location>
        <begin position="36"/>
        <end position="58"/>
    </location>
</feature>
<keyword evidence="1" id="KW-1133">Transmembrane helix</keyword>
<dbReference type="RefSeq" id="WP_380963168.1">
    <property type="nucleotide sequence ID" value="NZ_JBHTCO010000002.1"/>
</dbReference>
<accession>A0ABW2PQX7</accession>
<evidence type="ECO:0008006" key="4">
    <source>
        <dbReference type="Google" id="ProtNLM"/>
    </source>
</evidence>
<feature type="transmembrane region" description="Helical" evidence="1">
    <location>
        <begin position="241"/>
        <end position="257"/>
    </location>
</feature>
<gene>
    <name evidence="2" type="ORF">ACFQRG_02230</name>
</gene>
<name>A0ABW2PQX7_9BACL</name>
<evidence type="ECO:0000313" key="3">
    <source>
        <dbReference type="Proteomes" id="UP001596505"/>
    </source>
</evidence>
<sequence length="344" mass="39250">MFIAALFEWLLYICFSFLTGSLFISQKRRVFPKKFVLFAVAGSALFSSVPLAADTISISRDIGFGTAAKNVFIDFHEGKAWFILVVIAVLLFCLIRFNDLNNDPFLTKIALLLAMLLIGLYAFISLSGGILPWVEYICRFLYMTCFSFLGGLLLTRDPKNHKRRSVTSIMFLLIALVSNFLIMSVNLWNPIHHLFYQFKQSLIVNYGQNSLVLFLLIFIALWHTLMSYFSKKNDRIVTRRTIFLSILAVSAFLDQQIQPHDIEALIKTGNISPLFQIFYHQPVTPSAVIHFTWNGYSVVMLIVSFLFLFLSGVCIIKSWPKWLSVVFSFLFAASAYLTLMISIS</sequence>